<accession>A0A378JBG2</accession>
<sequence length="240" mass="26734">MPTITPFWQYRQASLFKHDKIKKSDIEQCVKDWTRGEEENITVNGIRFDKLLASRGLSAETLTGEQLRTVWRETLLAELPKAEQDKMLAFMEQVFHQGGVPCALRSRLTDVASARGHMVGASGVNGTMSFTVVDNKLIIKEDMHLDKMLLNSNSKYGVKPLVAAEGEHLLSGTAVYSIDLTAKEPAVECVDLVLNHHDDTTTKIFDTRGILAKVVDFLKSLTGMNKLVDPTETQTQKPSM</sequence>
<keyword evidence="2" id="KW-1185">Reference proteome</keyword>
<proteinExistence type="predicted"/>
<name>A0A378JBG2_9GAMM</name>
<organism evidence="1 2">
    <name type="scientific">Legionella donaldsonii</name>
    <dbReference type="NCBI Taxonomy" id="45060"/>
    <lineage>
        <taxon>Bacteria</taxon>
        <taxon>Pseudomonadati</taxon>
        <taxon>Pseudomonadota</taxon>
        <taxon>Gammaproteobacteria</taxon>
        <taxon>Legionellales</taxon>
        <taxon>Legionellaceae</taxon>
        <taxon>Legionella</taxon>
    </lineage>
</organism>
<dbReference type="Proteomes" id="UP000254677">
    <property type="component" value="Unassembled WGS sequence"/>
</dbReference>
<evidence type="ECO:0000313" key="1">
    <source>
        <dbReference type="EMBL" id="STX44789.1"/>
    </source>
</evidence>
<dbReference type="EMBL" id="UGOA01000001">
    <property type="protein sequence ID" value="STX44789.1"/>
    <property type="molecule type" value="Genomic_DNA"/>
</dbReference>
<dbReference type="RefSeq" id="WP_115222418.1">
    <property type="nucleotide sequence ID" value="NZ_CAXYJE010000001.1"/>
</dbReference>
<dbReference type="OrthoDB" id="5638866at2"/>
<dbReference type="AlphaFoldDB" id="A0A378JBG2"/>
<evidence type="ECO:0000313" key="2">
    <source>
        <dbReference type="Proteomes" id="UP000254677"/>
    </source>
</evidence>
<protein>
    <submittedName>
        <fullName evidence="1">Uncharacterized protein</fullName>
    </submittedName>
</protein>
<gene>
    <name evidence="1" type="ORF">NCTC13292_02906</name>
</gene>
<reference evidence="1 2" key="1">
    <citation type="submission" date="2018-06" db="EMBL/GenBank/DDBJ databases">
        <authorList>
            <consortium name="Pathogen Informatics"/>
            <person name="Doyle S."/>
        </authorList>
    </citation>
    <scope>NUCLEOTIDE SEQUENCE [LARGE SCALE GENOMIC DNA]</scope>
    <source>
        <strain evidence="1 2">NCTC13292</strain>
    </source>
</reference>